<gene>
    <name evidence="2" type="primary">AVEN_92163_1</name>
    <name evidence="2" type="ORF">TNCV_3682391</name>
</gene>
<comment type="caution">
    <text evidence="2">The sequence shown here is derived from an EMBL/GenBank/DDBJ whole genome shotgun (WGS) entry which is preliminary data.</text>
</comment>
<keyword evidence="3" id="KW-1185">Reference proteome</keyword>
<dbReference type="Proteomes" id="UP000887159">
    <property type="component" value="Unassembled WGS sequence"/>
</dbReference>
<dbReference type="EMBL" id="BMAU01021135">
    <property type="protein sequence ID" value="GFX91653.1"/>
    <property type="molecule type" value="Genomic_DNA"/>
</dbReference>
<accession>A0A8X6V1X1</accession>
<proteinExistence type="predicted"/>
<organism evidence="2 3">
    <name type="scientific">Trichonephila clavipes</name>
    <name type="common">Golden silk orbweaver</name>
    <name type="synonym">Nephila clavipes</name>
    <dbReference type="NCBI Taxonomy" id="2585209"/>
    <lineage>
        <taxon>Eukaryota</taxon>
        <taxon>Metazoa</taxon>
        <taxon>Ecdysozoa</taxon>
        <taxon>Arthropoda</taxon>
        <taxon>Chelicerata</taxon>
        <taxon>Arachnida</taxon>
        <taxon>Araneae</taxon>
        <taxon>Araneomorphae</taxon>
        <taxon>Entelegynae</taxon>
        <taxon>Araneoidea</taxon>
        <taxon>Nephilidae</taxon>
        <taxon>Trichonephila</taxon>
    </lineage>
</organism>
<evidence type="ECO:0000313" key="2">
    <source>
        <dbReference type="EMBL" id="GFX91653.1"/>
    </source>
</evidence>
<protein>
    <submittedName>
        <fullName evidence="2">Uncharacterized protein</fullName>
    </submittedName>
</protein>
<feature type="region of interest" description="Disordered" evidence="1">
    <location>
        <begin position="81"/>
        <end position="109"/>
    </location>
</feature>
<evidence type="ECO:0000256" key="1">
    <source>
        <dbReference type="SAM" id="MobiDB-lite"/>
    </source>
</evidence>
<sequence>MPTAHAPYNPRASTSLSSPLLTCRVHEFMRLSPFTCTSIRSIPLETRLVRSGNVFLVINSPLSVLTGPGEAQSFVSCSQDGYMSGPSSPKAHIDDISLNGSQGDTRRWPSIKTCSDLRKGCTSVTVNDSRQS</sequence>
<dbReference type="AlphaFoldDB" id="A0A8X6V1X1"/>
<name>A0A8X6V1X1_TRICX</name>
<evidence type="ECO:0000313" key="3">
    <source>
        <dbReference type="Proteomes" id="UP000887159"/>
    </source>
</evidence>
<reference evidence="2" key="1">
    <citation type="submission" date="2020-08" db="EMBL/GenBank/DDBJ databases">
        <title>Multicomponent nature underlies the extraordinary mechanical properties of spider dragline silk.</title>
        <authorList>
            <person name="Kono N."/>
            <person name="Nakamura H."/>
            <person name="Mori M."/>
            <person name="Yoshida Y."/>
            <person name="Ohtoshi R."/>
            <person name="Malay A.D."/>
            <person name="Moran D.A.P."/>
            <person name="Tomita M."/>
            <person name="Numata K."/>
            <person name="Arakawa K."/>
        </authorList>
    </citation>
    <scope>NUCLEOTIDE SEQUENCE</scope>
</reference>